<keyword evidence="2" id="KW-0808">Transferase</keyword>
<dbReference type="EMBL" id="PGTZ01000007">
    <property type="protein sequence ID" value="PJI94108.1"/>
    <property type="molecule type" value="Genomic_DNA"/>
</dbReference>
<dbReference type="InterPro" id="IPR050194">
    <property type="entry name" value="Glycosyltransferase_grp1"/>
</dbReference>
<organism evidence="2 3">
    <name type="scientific">Luteimicrobium subarcticum</name>
    <dbReference type="NCBI Taxonomy" id="620910"/>
    <lineage>
        <taxon>Bacteria</taxon>
        <taxon>Bacillati</taxon>
        <taxon>Actinomycetota</taxon>
        <taxon>Actinomycetes</taxon>
        <taxon>Micrococcales</taxon>
        <taxon>Luteimicrobium</taxon>
    </lineage>
</organism>
<dbReference type="Pfam" id="PF13692">
    <property type="entry name" value="Glyco_trans_1_4"/>
    <property type="match status" value="1"/>
</dbReference>
<evidence type="ECO:0000256" key="1">
    <source>
        <dbReference type="ARBA" id="ARBA00021292"/>
    </source>
</evidence>
<dbReference type="PANTHER" id="PTHR45947:SF3">
    <property type="entry name" value="SULFOQUINOVOSYL TRANSFERASE SQD2"/>
    <property type="match status" value="1"/>
</dbReference>
<dbReference type="Proteomes" id="UP000231586">
    <property type="component" value="Unassembled WGS sequence"/>
</dbReference>
<dbReference type="OrthoDB" id="9771846at2"/>
<accession>A0A2M8WT88</accession>
<reference evidence="2 3" key="1">
    <citation type="submission" date="2017-11" db="EMBL/GenBank/DDBJ databases">
        <title>Genomic Encyclopedia of Archaeal and Bacterial Type Strains, Phase II (KMG-II): From Individual Species to Whole Genera.</title>
        <authorList>
            <person name="Goeker M."/>
        </authorList>
    </citation>
    <scope>NUCLEOTIDE SEQUENCE [LARGE SCALE GENOMIC DNA]</scope>
    <source>
        <strain evidence="2 3">DSM 22413</strain>
    </source>
</reference>
<dbReference type="SUPFAM" id="SSF53756">
    <property type="entry name" value="UDP-Glycosyltransferase/glycogen phosphorylase"/>
    <property type="match status" value="1"/>
</dbReference>
<gene>
    <name evidence="2" type="ORF">CLV34_1594</name>
</gene>
<dbReference type="GO" id="GO:0016757">
    <property type="term" value="F:glycosyltransferase activity"/>
    <property type="evidence" value="ECO:0007669"/>
    <property type="project" value="TreeGrafter"/>
</dbReference>
<evidence type="ECO:0000313" key="3">
    <source>
        <dbReference type="Proteomes" id="UP000231586"/>
    </source>
</evidence>
<proteinExistence type="predicted"/>
<sequence length="661" mass="71621">MKVLRVSHSAVVDAWRERERELRSLGVEVALLTARSWPEAGSVVRAEARDGEDLRSARTWGDHPALFVYDPVAVWRAVRGSWDLVDVHEEPYSLAATEVLALAWLSRLLHRRPRPRLRYTLYSAQNLRKKHPVPFRWIERILLRHASGLSVCNAEAGEIARERGLVPAPDLIPLGIDPDAMSPGSSPREADDGVVRVGFAGRLEERKGLRVLLDAVAGDNRLELHVAGDGPLRAELLQAPRTTWHGSLAGAALTRFYRDLDVLAVPSLTTPTWVEQFGRVVVEAMACGTPVVVSSSGALPELFGDAALVVPEGDSEALRSALLRAATDRAGALRDAGLACARRCTWTEVARQYLHMYERAVGPGSAGSPVPTAGRRPRPVEVIVVAYHHPEMLARALSPVAGTLPTTVVDNSSSPAVRHVADDAGVIYLDPGANTGFARAVNLALANRLAPDADVLLLNPDAEVDLRSVEAMGLALEADPRLASVGPRQVDDDGVPARVSWPWPSPGRALAEALGLGRLCDRDDFVIGSVLLLRAEAIRDVGGLDEQFFLYAEETDWARRASDRGWRHAIVPNASAVHAGGGTSDHEGRRITHFYASQEKYFRKHFGALGWQVARSAQVAGAAARGLLLTGQRGAAARARARILVSGPHRTERRLLGGRWP</sequence>
<dbReference type="InterPro" id="IPR029044">
    <property type="entry name" value="Nucleotide-diphossugar_trans"/>
</dbReference>
<comment type="caution">
    <text evidence="2">The sequence shown here is derived from an EMBL/GenBank/DDBJ whole genome shotgun (WGS) entry which is preliminary data.</text>
</comment>
<dbReference type="CDD" id="cd03801">
    <property type="entry name" value="GT4_PimA-like"/>
    <property type="match status" value="1"/>
</dbReference>
<dbReference type="Gene3D" id="3.90.550.10">
    <property type="entry name" value="Spore Coat Polysaccharide Biosynthesis Protein SpsA, Chain A"/>
    <property type="match status" value="1"/>
</dbReference>
<dbReference type="SUPFAM" id="SSF53448">
    <property type="entry name" value="Nucleotide-diphospho-sugar transferases"/>
    <property type="match status" value="1"/>
</dbReference>
<protein>
    <recommendedName>
        <fullName evidence="1">D-inositol 3-phosphate glycosyltransferase</fullName>
    </recommendedName>
</protein>
<dbReference type="PANTHER" id="PTHR45947">
    <property type="entry name" value="SULFOQUINOVOSYL TRANSFERASE SQD2"/>
    <property type="match status" value="1"/>
</dbReference>
<dbReference type="RefSeq" id="WP_100349695.1">
    <property type="nucleotide sequence ID" value="NZ_PGTZ01000007.1"/>
</dbReference>
<keyword evidence="3" id="KW-1185">Reference proteome</keyword>
<dbReference type="AlphaFoldDB" id="A0A2M8WT88"/>
<dbReference type="Gene3D" id="3.40.50.2000">
    <property type="entry name" value="Glycogen Phosphorylase B"/>
    <property type="match status" value="2"/>
</dbReference>
<evidence type="ECO:0000313" key="2">
    <source>
        <dbReference type="EMBL" id="PJI94108.1"/>
    </source>
</evidence>
<name>A0A2M8WT88_9MICO</name>